<dbReference type="EMBL" id="KI660370">
    <property type="protein sequence ID" value="ETN74303.1"/>
    <property type="molecule type" value="Genomic_DNA"/>
</dbReference>
<dbReference type="PANTHER" id="PTHR45908">
    <property type="entry name" value="PROTEIN CBG11750-RELATED"/>
    <property type="match status" value="1"/>
</dbReference>
<feature type="domain" description="Fungal lipase-type" evidence="2">
    <location>
        <begin position="163"/>
        <end position="298"/>
    </location>
</feature>
<dbReference type="Pfam" id="PF01764">
    <property type="entry name" value="Lipase_3"/>
    <property type="match status" value="6"/>
</dbReference>
<sequence>MRELVLLLGLFAFSLAAPSSIDATYSDDVARNKMLPLSSAAYSNSPQNCLTNKFTNAVMPYSFRVTHWRDVVPHIPLEDMEGYYHHKFEAFYHNNMKNGATFKVCSADEDKGCSDGLDITTSISDHTHYFDVDLSRQTTVSCGVSNTTCSGFTAVIPEERAIVLSFRGTTTTAQLIDQATKSAFNNWVKWMFGGHVSSYFGNAFIKVWNGGMGADFVKLRKKYPNFEIWITGHSLGGSMASLASSYLIGNRFADPLRTKLMTFGQPRTGDPHFSNTHREQAEYAFRVVHWRDIVPHILTAGYKHHRQEAFYKSGMKPGDYTVCKDDESKECSNGLFLKASTRDHTHYFGKHVTARILVYCGSPDTTCSGYTAVLPAQRAIVLSFRGTTSTAQLIDEAFRSAFGDWVKWPFGGNVSNYFGAAFALVWNKGMGKSFVRLRKKYPNYEIWITGHSLGGSMASLANSYILGKGYADPLKTKLMTFGQPRTGDPDFSNTHKEQAEYAFRVTHWRDIVPHILSIGYRHHRRETFYQSGMKPKEFKVCEDGESNECSNGLYFKSSTNDHTHYFGKMLYRQTTVVCGMQKTTCSGFTAVIPSDKAIVLSFRGTTSTAQLLEESAKSAFNGWVNCIKPLFRLSESLTDHAHIQFKWMFGGHVSSYFGNAFTKVWNGGMGADFVKLRKQYPNFEIWVTGHSLGGSLASLANSYILGKGYADPLKTKLMTFGQPRTGDPNFSNTHKEQAEYAFRVTHWRDIVPHILSVGYRHHRRETFYQSGMKPKEFKVCEDGESNECSNGLYFKSSTNDHTHYFGKMLSRQTTVVCGMQKTTCSGYTAVLPADKAIVLSFRGTTSPAQLLEESAKTAFNGWFKWMFGGHVSSYFGNAFTKVWNGGMGADFVKLRKQYPNFEIWITGHSLGGSMASLANSYILGEGYADPLKTKLITFGQPRTGDPIFSNTHREQAEYVFRVTHWRDIVPHIPSIGYRHHRRETFYKSGMKPKAFKVCEDGESNECSNGLFFKGSTKDHIFYFGKMVNIELNSPLNLKKYIYIYIERCREFTDPTEELSLFSSNKAAMSLPRASFKLIPFVVISILGSVYCAEYSDEFARMLLPLSAAAYADTPWKCLAMHFPKSQIQRQVTVNCGKYICSGFTAVLHEHKAIAVSFRGTTNPVQLIDEAIKSVVNSWIDWPYGGMVSKYFYDAFMEIWLSGMAADVQFLTTQFPKYEIWVTGHSLGGAMASLAAHWMVGSKMVDGSKIKLVTLGQPRTGDNVFARNHTAAIDYTFRIVHWRDVVPHLPSYDERPGGYYHHKTEVFYDDEMSPKKFTVCKGAAEKWKVENPKQKVQTYFFSNYCDIKSTKIKGAAMDSGYIQTEWPFGGRVSKYFEHAFYNVWIHGMEEDFKDLRERYPDYDVWVTGHSLGGAMAALAASHIVGKGLVHKTMVKLVTFGQPRVGDQIFASFHDQQIPFSYRVVRWRDLVPHIPSKDIYRYYHQGTEVFYTTSMYPRQFVICERGENKECSSSIWNTGVDDHLFYFNKLVSEYAHSTATALIVDENVQACGVTGLLKTKYLKYFGESDREEKE</sequence>
<feature type="domain" description="Fungal lipase-type" evidence="2">
    <location>
        <begin position="1155"/>
        <end position="1290"/>
    </location>
</feature>
<dbReference type="CDD" id="cd00519">
    <property type="entry name" value="Lipase_3"/>
    <property type="match status" value="5"/>
</dbReference>
<dbReference type="Gene3D" id="3.40.50.1820">
    <property type="entry name" value="alpha/beta hydrolase"/>
    <property type="match status" value="7"/>
</dbReference>
<feature type="signal peptide" evidence="1">
    <location>
        <begin position="1"/>
        <end position="16"/>
    </location>
</feature>
<evidence type="ECO:0000259" key="2">
    <source>
        <dbReference type="Pfam" id="PF01764"/>
    </source>
</evidence>
<protein>
    <submittedName>
        <fullName evidence="3">Triacylglycerol lipase</fullName>
    </submittedName>
</protein>
<proteinExistence type="predicted"/>
<feature type="chain" id="PRO_5004825648" evidence="1">
    <location>
        <begin position="17"/>
        <end position="1572"/>
    </location>
</feature>
<keyword evidence="1" id="KW-0732">Signal</keyword>
<dbReference type="InterPro" id="IPR002921">
    <property type="entry name" value="Fungal_lipase-type"/>
</dbReference>
<reference evidence="4" key="1">
    <citation type="journal article" date="2014" name="Nat. Genet.">
        <title>Genome of the human hookworm Necator americanus.</title>
        <authorList>
            <person name="Tang Y.T."/>
            <person name="Gao X."/>
            <person name="Rosa B.A."/>
            <person name="Abubucker S."/>
            <person name="Hallsworth-Pepin K."/>
            <person name="Martin J."/>
            <person name="Tyagi R."/>
            <person name="Heizer E."/>
            <person name="Zhang X."/>
            <person name="Bhonagiri-Palsikar V."/>
            <person name="Minx P."/>
            <person name="Warren W.C."/>
            <person name="Wang Q."/>
            <person name="Zhan B."/>
            <person name="Hotez P.J."/>
            <person name="Sternberg P.W."/>
            <person name="Dougall A."/>
            <person name="Gaze S.T."/>
            <person name="Mulvenna J."/>
            <person name="Sotillo J."/>
            <person name="Ranganathan S."/>
            <person name="Rabelo E.M."/>
            <person name="Wilson R.K."/>
            <person name="Felgner P.L."/>
            <person name="Bethony J."/>
            <person name="Hawdon J.M."/>
            <person name="Gasser R.B."/>
            <person name="Loukas A."/>
            <person name="Mitreva M."/>
        </authorList>
    </citation>
    <scope>NUCLEOTIDE SEQUENCE [LARGE SCALE GENOMIC DNA]</scope>
</reference>
<feature type="domain" description="Fungal lipase-type" evidence="2">
    <location>
        <begin position="381"/>
        <end position="516"/>
    </location>
</feature>
<name>W2SXP7_NECAM</name>
<evidence type="ECO:0000313" key="3">
    <source>
        <dbReference type="EMBL" id="ETN74303.1"/>
    </source>
</evidence>
<dbReference type="Proteomes" id="UP000053676">
    <property type="component" value="Unassembled WGS sequence"/>
</dbReference>
<feature type="domain" description="Fungal lipase-type" evidence="2">
    <location>
        <begin position="599"/>
        <end position="755"/>
    </location>
</feature>
<dbReference type="CDD" id="cd00741">
    <property type="entry name" value="Lipase"/>
    <property type="match status" value="2"/>
</dbReference>
<dbReference type="KEGG" id="nai:NECAME_13064"/>
<dbReference type="InterPro" id="IPR029058">
    <property type="entry name" value="AB_hydrolase_fold"/>
</dbReference>
<evidence type="ECO:0000313" key="4">
    <source>
        <dbReference type="Proteomes" id="UP000053676"/>
    </source>
</evidence>
<feature type="domain" description="Fungal lipase-type" evidence="2">
    <location>
        <begin position="838"/>
        <end position="975"/>
    </location>
</feature>
<gene>
    <name evidence="3" type="ORF">NECAME_13064</name>
</gene>
<dbReference type="PANTHER" id="PTHR45908:SF8">
    <property type="entry name" value="FUNGAL LIPASE-LIKE DOMAIN-CONTAINING PROTEIN"/>
    <property type="match status" value="1"/>
</dbReference>
<keyword evidence="4" id="KW-1185">Reference proteome</keyword>
<dbReference type="OrthoDB" id="345705at2759"/>
<dbReference type="GO" id="GO:0006629">
    <property type="term" value="P:lipid metabolic process"/>
    <property type="evidence" value="ECO:0007669"/>
    <property type="project" value="InterPro"/>
</dbReference>
<accession>W2SXP7</accession>
<dbReference type="SUPFAM" id="SSF53474">
    <property type="entry name" value="alpha/beta-Hydrolases"/>
    <property type="match status" value="7"/>
</dbReference>
<feature type="domain" description="Fungal lipase-type" evidence="2">
    <location>
        <begin position="1365"/>
        <end position="1475"/>
    </location>
</feature>
<evidence type="ECO:0000256" key="1">
    <source>
        <dbReference type="SAM" id="SignalP"/>
    </source>
</evidence>
<organism evidence="3 4">
    <name type="scientific">Necator americanus</name>
    <name type="common">Human hookworm</name>
    <dbReference type="NCBI Taxonomy" id="51031"/>
    <lineage>
        <taxon>Eukaryota</taxon>
        <taxon>Metazoa</taxon>
        <taxon>Ecdysozoa</taxon>
        <taxon>Nematoda</taxon>
        <taxon>Chromadorea</taxon>
        <taxon>Rhabditida</taxon>
        <taxon>Rhabditina</taxon>
        <taxon>Rhabditomorpha</taxon>
        <taxon>Strongyloidea</taxon>
        <taxon>Ancylostomatidae</taxon>
        <taxon>Bunostominae</taxon>
        <taxon>Necator</taxon>
    </lineage>
</organism>